<keyword evidence="3 5" id="KW-1133">Transmembrane helix</keyword>
<name>A0A8S1W8M6_9CILI</name>
<dbReference type="PANTHER" id="PTHR22950:SF666">
    <property type="entry name" value="VACUOLAR AMINO ACID TRANSPORTER 4"/>
    <property type="match status" value="1"/>
</dbReference>
<evidence type="ECO:0000259" key="6">
    <source>
        <dbReference type="Pfam" id="PF01490"/>
    </source>
</evidence>
<evidence type="ECO:0000256" key="3">
    <source>
        <dbReference type="ARBA" id="ARBA00022989"/>
    </source>
</evidence>
<feature type="transmembrane region" description="Helical" evidence="5">
    <location>
        <begin position="274"/>
        <end position="296"/>
    </location>
</feature>
<organism evidence="7 8">
    <name type="scientific">Paramecium pentaurelia</name>
    <dbReference type="NCBI Taxonomy" id="43138"/>
    <lineage>
        <taxon>Eukaryota</taxon>
        <taxon>Sar</taxon>
        <taxon>Alveolata</taxon>
        <taxon>Ciliophora</taxon>
        <taxon>Intramacronucleata</taxon>
        <taxon>Oligohymenophorea</taxon>
        <taxon>Peniculida</taxon>
        <taxon>Parameciidae</taxon>
        <taxon>Paramecium</taxon>
    </lineage>
</organism>
<feature type="transmembrane region" description="Helical" evidence="5">
    <location>
        <begin position="382"/>
        <end position="407"/>
    </location>
</feature>
<evidence type="ECO:0000256" key="4">
    <source>
        <dbReference type="ARBA" id="ARBA00023136"/>
    </source>
</evidence>
<keyword evidence="4 5" id="KW-0472">Membrane</keyword>
<feature type="transmembrane region" description="Helical" evidence="5">
    <location>
        <begin position="234"/>
        <end position="254"/>
    </location>
</feature>
<dbReference type="InterPro" id="IPR013057">
    <property type="entry name" value="AA_transpt_TM"/>
</dbReference>
<dbReference type="OrthoDB" id="296408at2759"/>
<comment type="subcellular location">
    <subcellularLocation>
        <location evidence="1">Membrane</location>
        <topology evidence="1">Multi-pass membrane protein</topology>
    </subcellularLocation>
</comment>
<dbReference type="Pfam" id="PF01490">
    <property type="entry name" value="Aa_trans"/>
    <property type="match status" value="1"/>
</dbReference>
<feature type="transmembrane region" description="Helical" evidence="5">
    <location>
        <begin position="131"/>
        <end position="154"/>
    </location>
</feature>
<dbReference type="GO" id="GO:0016020">
    <property type="term" value="C:membrane"/>
    <property type="evidence" value="ECO:0007669"/>
    <property type="project" value="UniProtKB-SubCell"/>
</dbReference>
<evidence type="ECO:0000256" key="5">
    <source>
        <dbReference type="SAM" id="Phobius"/>
    </source>
</evidence>
<evidence type="ECO:0000313" key="7">
    <source>
        <dbReference type="EMBL" id="CAD8184745.1"/>
    </source>
</evidence>
<dbReference type="PANTHER" id="PTHR22950">
    <property type="entry name" value="AMINO ACID TRANSPORTER"/>
    <property type="match status" value="1"/>
</dbReference>
<evidence type="ECO:0000256" key="1">
    <source>
        <dbReference type="ARBA" id="ARBA00004141"/>
    </source>
</evidence>
<proteinExistence type="predicted"/>
<feature type="transmembrane region" description="Helical" evidence="5">
    <location>
        <begin position="356"/>
        <end position="376"/>
    </location>
</feature>
<protein>
    <recommendedName>
        <fullName evidence="6">Amino acid transporter transmembrane domain-containing protein</fullName>
    </recommendedName>
</protein>
<feature type="transmembrane region" description="Helical" evidence="5">
    <location>
        <begin position="416"/>
        <end position="435"/>
    </location>
</feature>
<comment type="caution">
    <text evidence="7">The sequence shown here is derived from an EMBL/GenBank/DDBJ whole genome shotgun (WGS) entry which is preliminary data.</text>
</comment>
<accession>A0A8S1W8M6</accession>
<dbReference type="Proteomes" id="UP000689195">
    <property type="component" value="Unassembled WGS sequence"/>
</dbReference>
<evidence type="ECO:0000256" key="2">
    <source>
        <dbReference type="ARBA" id="ARBA00022692"/>
    </source>
</evidence>
<keyword evidence="8" id="KW-1185">Reference proteome</keyword>
<evidence type="ECO:0000313" key="8">
    <source>
        <dbReference type="Proteomes" id="UP000689195"/>
    </source>
</evidence>
<sequence length="442" mass="50441">MDNREIEDSNKVIHVKQHKSTARQAYFNFIKSNLGIGVIVLPFVTYQVGFLWSIALFIPIAFSCLQSSQFMIEIADDLNTDNILYADIIKQTLGSLWAHILDIAIIFQLIGLCIAYLIFLTESLAQSLLQISIQMEKLQCLLITLIIVIPLSFVRNIHFFHSTSKYGFYSALASFCIILYDCQNRLSFRNIYFSNLINFKNTFNYVGVAILCCEGIFTVLPIRDSMKNKFQFKSVATSSLMTAFGISIFLSLISSSTYQSDTRSILLFSIQNPILEVISLLLYSISLLLTFPLQLFPAVQIVEQMFLKDMVEFISFNDIQENSFEESPISQNIASTSDKIDDIAVEKDDKVFENRFLQMIIRSMLVITIYFIAYYIPHLSHFLNFIGSIFGSLLQFCFPVIVHIIYFKNSKATKPIIHYLIIMIVSLLAIILGTAESLKHLL</sequence>
<reference evidence="7" key="1">
    <citation type="submission" date="2021-01" db="EMBL/GenBank/DDBJ databases">
        <authorList>
            <consortium name="Genoscope - CEA"/>
            <person name="William W."/>
        </authorList>
    </citation>
    <scope>NUCLEOTIDE SEQUENCE</scope>
</reference>
<dbReference type="AlphaFoldDB" id="A0A8S1W8M6"/>
<dbReference type="GO" id="GO:0015179">
    <property type="term" value="F:L-amino acid transmembrane transporter activity"/>
    <property type="evidence" value="ECO:0007669"/>
    <property type="project" value="TreeGrafter"/>
</dbReference>
<dbReference type="EMBL" id="CAJJDO010000083">
    <property type="protein sequence ID" value="CAD8184745.1"/>
    <property type="molecule type" value="Genomic_DNA"/>
</dbReference>
<feature type="domain" description="Amino acid transporter transmembrane" evidence="6">
    <location>
        <begin position="18"/>
        <end position="436"/>
    </location>
</feature>
<gene>
    <name evidence="7" type="ORF">PPENT_87.1.T0830223</name>
</gene>
<keyword evidence="2 5" id="KW-0812">Transmembrane</keyword>
<feature type="transmembrane region" description="Helical" evidence="5">
    <location>
        <begin position="96"/>
        <end position="119"/>
    </location>
</feature>
<feature type="transmembrane region" description="Helical" evidence="5">
    <location>
        <begin position="203"/>
        <end position="222"/>
    </location>
</feature>